<gene>
    <name evidence="3" type="ORF">NDN08_005813</name>
</gene>
<dbReference type="InterPro" id="IPR036915">
    <property type="entry name" value="Cyclin-like_sf"/>
</dbReference>
<dbReference type="EMBL" id="JAMWBK010000001">
    <property type="protein sequence ID" value="KAJ8909118.1"/>
    <property type="molecule type" value="Genomic_DNA"/>
</dbReference>
<evidence type="ECO:0000256" key="1">
    <source>
        <dbReference type="SAM" id="MobiDB-lite"/>
    </source>
</evidence>
<name>A0AAV8V4C9_9RHOD</name>
<accession>A0AAV8V4C9</accession>
<evidence type="ECO:0000259" key="2">
    <source>
        <dbReference type="Pfam" id="PF00134"/>
    </source>
</evidence>
<keyword evidence="4" id="KW-1185">Reference proteome</keyword>
<evidence type="ECO:0000313" key="4">
    <source>
        <dbReference type="Proteomes" id="UP001157974"/>
    </source>
</evidence>
<comment type="caution">
    <text evidence="3">The sequence shown here is derived from an EMBL/GenBank/DDBJ whole genome shotgun (WGS) entry which is preliminary data.</text>
</comment>
<dbReference type="InterPro" id="IPR006671">
    <property type="entry name" value="Cyclin_N"/>
</dbReference>
<organism evidence="3 4">
    <name type="scientific">Rhodosorus marinus</name>
    <dbReference type="NCBI Taxonomy" id="101924"/>
    <lineage>
        <taxon>Eukaryota</taxon>
        <taxon>Rhodophyta</taxon>
        <taxon>Stylonematophyceae</taxon>
        <taxon>Stylonematales</taxon>
        <taxon>Stylonemataceae</taxon>
        <taxon>Rhodosorus</taxon>
    </lineage>
</organism>
<proteinExistence type="predicted"/>
<feature type="domain" description="Cyclin N-terminal" evidence="2">
    <location>
        <begin position="19"/>
        <end position="115"/>
    </location>
</feature>
<protein>
    <recommendedName>
        <fullName evidence="2">Cyclin N-terminal domain-containing protein</fullName>
    </recommendedName>
</protein>
<dbReference type="Proteomes" id="UP001157974">
    <property type="component" value="Unassembled WGS sequence"/>
</dbReference>
<dbReference type="SUPFAM" id="SSF47954">
    <property type="entry name" value="Cyclin-like"/>
    <property type="match status" value="1"/>
</dbReference>
<dbReference type="AlphaFoldDB" id="A0AAV8V4C9"/>
<dbReference type="Gene3D" id="1.10.472.10">
    <property type="entry name" value="Cyclin-like"/>
    <property type="match status" value="2"/>
</dbReference>
<dbReference type="Pfam" id="PF00134">
    <property type="entry name" value="Cyclin_N"/>
    <property type="match status" value="1"/>
</dbReference>
<sequence>MNEEVMIGCAVRIEEVSEAIALLTSVGLGIGLSAESILCGAHYTCKFVSRVFCSQSDVRALGLASLLVAVKMVEPDWTKPLWYILSRSLKHPAKEGVQRLRDLEDKIVSTLEWKLVFYSPIHYLNRLLCDSNLDVSTEIVRQFSSHLLVEALLSTGESSSSTLSRKRGRSPLDQKTVLRSTAQELAASLLQHWFITDSCINRTPVPGLSNLDTANERLSSSSSPEFESSKRVHMCKPISTRLRAA</sequence>
<reference evidence="3 4" key="1">
    <citation type="journal article" date="2023" name="Nat. Commun.">
        <title>Origin of minicircular mitochondrial genomes in red algae.</title>
        <authorList>
            <person name="Lee Y."/>
            <person name="Cho C.H."/>
            <person name="Lee Y.M."/>
            <person name="Park S.I."/>
            <person name="Yang J.H."/>
            <person name="West J.A."/>
            <person name="Bhattacharya D."/>
            <person name="Yoon H.S."/>
        </authorList>
    </citation>
    <scope>NUCLEOTIDE SEQUENCE [LARGE SCALE GENOMIC DNA]</scope>
    <source>
        <strain evidence="3 4">CCMP1338</strain>
        <tissue evidence="3">Whole cell</tissue>
    </source>
</reference>
<evidence type="ECO:0000313" key="3">
    <source>
        <dbReference type="EMBL" id="KAJ8909118.1"/>
    </source>
</evidence>
<feature type="region of interest" description="Disordered" evidence="1">
    <location>
        <begin position="211"/>
        <end position="230"/>
    </location>
</feature>